<dbReference type="GO" id="GO:0005892">
    <property type="term" value="C:acetylcholine-gated channel complex"/>
    <property type="evidence" value="ECO:0007669"/>
    <property type="project" value="InterPro"/>
</dbReference>
<reference evidence="4" key="1">
    <citation type="submission" date="2016-06" db="UniProtKB">
        <authorList>
            <consortium name="WormBaseParasite"/>
        </authorList>
    </citation>
    <scope>IDENTIFICATION</scope>
</reference>
<accession>A0A183D0U5</accession>
<dbReference type="Proteomes" id="UP000271098">
    <property type="component" value="Unassembled WGS sequence"/>
</dbReference>
<dbReference type="PANTHER" id="PTHR33748">
    <property type="entry name" value="PROTEIN CBG04600"/>
    <property type="match status" value="1"/>
</dbReference>
<evidence type="ECO:0000313" key="2">
    <source>
        <dbReference type="EMBL" id="VDK33539.1"/>
    </source>
</evidence>
<keyword evidence="1" id="KW-0732">Signal</keyword>
<dbReference type="OrthoDB" id="5804001at2759"/>
<dbReference type="Pfam" id="PF17175">
    <property type="entry name" value="MOLO1"/>
    <property type="match status" value="1"/>
</dbReference>
<gene>
    <name evidence="2" type="ORF">GPUH_LOCUS2336</name>
</gene>
<feature type="signal peptide" evidence="1">
    <location>
        <begin position="1"/>
        <end position="19"/>
    </location>
</feature>
<proteinExistence type="predicted"/>
<name>A0A183D0U5_9BILA</name>
<evidence type="ECO:0000313" key="4">
    <source>
        <dbReference type="WBParaSite" id="GPUH_0000234101-mRNA-1"/>
    </source>
</evidence>
<evidence type="ECO:0000256" key="1">
    <source>
        <dbReference type="SAM" id="SignalP"/>
    </source>
</evidence>
<dbReference type="AlphaFoldDB" id="A0A183D0U5"/>
<feature type="chain" id="PRO_5043138542" evidence="1">
    <location>
        <begin position="20"/>
        <end position="98"/>
    </location>
</feature>
<evidence type="ECO:0000313" key="3">
    <source>
        <dbReference type="Proteomes" id="UP000271098"/>
    </source>
</evidence>
<dbReference type="WBParaSite" id="GPUH_0000234101-mRNA-1">
    <property type="protein sequence ID" value="GPUH_0000234101-mRNA-1"/>
    <property type="gene ID" value="GPUH_0000234101"/>
</dbReference>
<reference evidence="2 3" key="2">
    <citation type="submission" date="2018-11" db="EMBL/GenBank/DDBJ databases">
        <authorList>
            <consortium name="Pathogen Informatics"/>
        </authorList>
    </citation>
    <scope>NUCLEOTIDE SEQUENCE [LARGE SCALE GENOMIC DNA]</scope>
</reference>
<keyword evidence="3" id="KW-1185">Reference proteome</keyword>
<dbReference type="EMBL" id="UYRT01003438">
    <property type="protein sequence ID" value="VDK33539.1"/>
    <property type="molecule type" value="Genomic_DNA"/>
</dbReference>
<organism evidence="4">
    <name type="scientific">Gongylonema pulchrum</name>
    <dbReference type="NCBI Taxonomy" id="637853"/>
    <lineage>
        <taxon>Eukaryota</taxon>
        <taxon>Metazoa</taxon>
        <taxon>Ecdysozoa</taxon>
        <taxon>Nematoda</taxon>
        <taxon>Chromadorea</taxon>
        <taxon>Rhabditida</taxon>
        <taxon>Spirurina</taxon>
        <taxon>Spiruromorpha</taxon>
        <taxon>Spiruroidea</taxon>
        <taxon>Gongylonematidae</taxon>
        <taxon>Gongylonema</taxon>
    </lineage>
</organism>
<sequence>MLSFLSMILSSGTVLRSDSEEWSSKTYPDPRLNFTQCRTWSESTLCDPDHILTDQWRMDINSNINLQNKCSVMFLAHLPAYIHVNSNLRALQTDLLYE</sequence>
<dbReference type="InterPro" id="IPR033438">
    <property type="entry name" value="MOLO1"/>
</dbReference>
<dbReference type="PANTHER" id="PTHR33748:SF2">
    <property type="entry name" value="CONSERVED PLASMA MEMBRANE PROTEIN"/>
    <property type="match status" value="1"/>
</dbReference>
<protein>
    <submittedName>
        <fullName evidence="4">MAM domain-containing protein</fullName>
    </submittedName>
</protein>